<gene>
    <name evidence="3" type="ORF">GCM10010249_54190</name>
</gene>
<proteinExistence type="predicted"/>
<keyword evidence="2" id="KW-0812">Transmembrane</keyword>
<name>A0A918B539_9ACTN</name>
<protein>
    <submittedName>
        <fullName evidence="3">Uncharacterized protein</fullName>
    </submittedName>
</protein>
<dbReference type="Proteomes" id="UP000654123">
    <property type="component" value="Unassembled WGS sequence"/>
</dbReference>
<evidence type="ECO:0000256" key="1">
    <source>
        <dbReference type="SAM" id="MobiDB-lite"/>
    </source>
</evidence>
<dbReference type="AlphaFoldDB" id="A0A918B539"/>
<sequence length="434" mass="44915">MSAEENFEDELSVALRRTGDGFTAGDGDGLVAGGLARGRRRVVRRRAGAVAASTVALALVGVGGAYTAGALGGGEGHASVAAAPPAVGEAPSAAPVHADALLATFRRVLPARGRLADTAARGTDDERGPTASGVYDDGRGKAAVGIGFFQATPGDKGFSECPDKALNAYDACVTKDLPGGRLMIYQGYEYPDRREDTKHWRATLLRPDGLVVDLGTWNAPAQKGAAVSRTDPPFTPAEMRRIVTHPAWAPVLEATGKPAAGKAAGGKPVAGASGSTGKSRREPVPGGFAGAAFDGAAVWPTLLSLLPRDLTVSDRGGEDGYGYAVVDDGEGRSLVQVNAQPDMRDVEDQLFPPGGYETLPDGTKVVVRQQPGEKGGEGVVMWTVDTIRPGGYRVVVSAFNTGAQHDPATRAEPALSVEQLKALATSEQWLKLVK</sequence>
<feature type="region of interest" description="Disordered" evidence="1">
    <location>
        <begin position="258"/>
        <end position="282"/>
    </location>
</feature>
<feature type="compositionally biased region" description="Low complexity" evidence="1">
    <location>
        <begin position="258"/>
        <end position="275"/>
    </location>
</feature>
<evidence type="ECO:0000313" key="4">
    <source>
        <dbReference type="Proteomes" id="UP000654123"/>
    </source>
</evidence>
<reference evidence="3" key="2">
    <citation type="submission" date="2020-09" db="EMBL/GenBank/DDBJ databases">
        <authorList>
            <person name="Sun Q."/>
            <person name="Ohkuma M."/>
        </authorList>
    </citation>
    <scope>NUCLEOTIDE SEQUENCE</scope>
    <source>
        <strain evidence="3">JCM 4335</strain>
    </source>
</reference>
<accession>A0A918B539</accession>
<keyword evidence="2" id="KW-1133">Transmembrane helix</keyword>
<reference evidence="3" key="1">
    <citation type="journal article" date="2014" name="Int. J. Syst. Evol. Microbiol.">
        <title>Complete genome sequence of Corynebacterium casei LMG S-19264T (=DSM 44701T), isolated from a smear-ripened cheese.</title>
        <authorList>
            <consortium name="US DOE Joint Genome Institute (JGI-PGF)"/>
            <person name="Walter F."/>
            <person name="Albersmeier A."/>
            <person name="Kalinowski J."/>
            <person name="Ruckert C."/>
        </authorList>
    </citation>
    <scope>NUCLEOTIDE SEQUENCE</scope>
    <source>
        <strain evidence="3">JCM 4335</strain>
    </source>
</reference>
<comment type="caution">
    <text evidence="3">The sequence shown here is derived from an EMBL/GenBank/DDBJ whole genome shotgun (WGS) entry which is preliminary data.</text>
</comment>
<evidence type="ECO:0000313" key="3">
    <source>
        <dbReference type="EMBL" id="GGQ28606.1"/>
    </source>
</evidence>
<dbReference type="EMBL" id="BMSV01000013">
    <property type="protein sequence ID" value="GGQ28606.1"/>
    <property type="molecule type" value="Genomic_DNA"/>
</dbReference>
<organism evidence="3 4">
    <name type="scientific">Streptomyces roseolilacinus</name>
    <dbReference type="NCBI Taxonomy" id="66904"/>
    <lineage>
        <taxon>Bacteria</taxon>
        <taxon>Bacillati</taxon>
        <taxon>Actinomycetota</taxon>
        <taxon>Actinomycetes</taxon>
        <taxon>Kitasatosporales</taxon>
        <taxon>Streptomycetaceae</taxon>
        <taxon>Streptomyces</taxon>
    </lineage>
</organism>
<evidence type="ECO:0000256" key="2">
    <source>
        <dbReference type="SAM" id="Phobius"/>
    </source>
</evidence>
<keyword evidence="4" id="KW-1185">Reference proteome</keyword>
<dbReference type="RefSeq" id="WP_189537778.1">
    <property type="nucleotide sequence ID" value="NZ_BMSV01000013.1"/>
</dbReference>
<feature type="transmembrane region" description="Helical" evidence="2">
    <location>
        <begin position="47"/>
        <end position="66"/>
    </location>
</feature>
<keyword evidence="2" id="KW-0472">Membrane</keyword>